<evidence type="ECO:0000256" key="5">
    <source>
        <dbReference type="ARBA" id="ARBA00010810"/>
    </source>
</evidence>
<reference evidence="21 22" key="1">
    <citation type="submission" date="2021-05" db="EMBL/GenBank/DDBJ databases">
        <title>A novel Methanospirillum isolate from a pyrite-forming mixed culture.</title>
        <authorList>
            <person name="Bunk B."/>
            <person name="Sproer C."/>
            <person name="Spring S."/>
            <person name="Pester M."/>
        </authorList>
    </citation>
    <scope>NUCLEOTIDE SEQUENCE [LARGE SCALE GENOMIC DNA]</scope>
    <source>
        <strain evidence="21 22">J.3.6.1-F.2.7.3</strain>
    </source>
</reference>
<evidence type="ECO:0000256" key="9">
    <source>
        <dbReference type="ARBA" id="ARBA00022692"/>
    </source>
</evidence>
<evidence type="ECO:0000256" key="13">
    <source>
        <dbReference type="ARBA" id="ARBA00023136"/>
    </source>
</evidence>
<keyword evidence="13 17" id="KW-0472">Membrane</keyword>
<evidence type="ECO:0000256" key="17">
    <source>
        <dbReference type="SAM" id="Phobius"/>
    </source>
</evidence>
<evidence type="ECO:0000256" key="3">
    <source>
        <dbReference type="ARBA" id="ARBA00004651"/>
    </source>
</evidence>
<evidence type="ECO:0000259" key="19">
    <source>
        <dbReference type="Pfam" id="PF18079"/>
    </source>
</evidence>
<evidence type="ECO:0000256" key="2">
    <source>
        <dbReference type="ARBA" id="ARBA00001946"/>
    </source>
</evidence>
<feature type="transmembrane region" description="Helical" evidence="17">
    <location>
        <begin position="12"/>
        <end position="32"/>
    </location>
</feature>
<feature type="transmembrane region" description="Helical" evidence="17">
    <location>
        <begin position="459"/>
        <end position="484"/>
    </location>
</feature>
<comment type="catalytic activity">
    <reaction evidence="16">
        <text>an archaeal dolichyl phosphooligosaccharide + [protein]-L-asparagine = an archaeal dolichyl phosphate + a glycoprotein with the oligosaccharide chain attached by N-beta-D-glycosyl linkage to a protein L-asparagine.</text>
        <dbReference type="EC" id="2.4.99.21"/>
    </reaction>
</comment>
<comment type="pathway">
    <text evidence="4">Protein modification; protein glycosylation.</text>
</comment>
<evidence type="ECO:0000313" key="22">
    <source>
        <dbReference type="Proteomes" id="UP000680656"/>
    </source>
</evidence>
<keyword evidence="9 17" id="KW-0812">Transmembrane</keyword>
<evidence type="ECO:0000256" key="7">
    <source>
        <dbReference type="ARBA" id="ARBA00022676"/>
    </source>
</evidence>
<dbReference type="InterPro" id="IPR041154">
    <property type="entry name" value="AglB_P1"/>
</dbReference>
<dbReference type="KEGG" id="mrtj:KHC33_01570"/>
<comment type="cofactor">
    <cofactor evidence="2">
        <name>Mg(2+)</name>
        <dbReference type="ChEBI" id="CHEBI:18420"/>
    </cofactor>
</comment>
<keyword evidence="10" id="KW-0479">Metal-binding</keyword>
<dbReference type="Gene3D" id="2.60.40.3390">
    <property type="match status" value="1"/>
</dbReference>
<dbReference type="InterPro" id="IPR054479">
    <property type="entry name" value="AglB-like_core"/>
</dbReference>
<dbReference type="PANTHER" id="PTHR13872:SF1">
    <property type="entry name" value="DOLICHYL-DIPHOSPHOOLIGOSACCHARIDE--PROTEIN GLYCOSYLTRANSFERASE SUBUNIT STT3B"/>
    <property type="match status" value="1"/>
</dbReference>
<dbReference type="RefSeq" id="WP_214420054.1">
    <property type="nucleotide sequence ID" value="NZ_JAXCMI010000002.1"/>
</dbReference>
<evidence type="ECO:0000259" key="20">
    <source>
        <dbReference type="Pfam" id="PF22627"/>
    </source>
</evidence>
<feature type="transmembrane region" description="Helical" evidence="17">
    <location>
        <begin position="279"/>
        <end position="302"/>
    </location>
</feature>
<dbReference type="InterPro" id="IPR003674">
    <property type="entry name" value="Oligo_trans_STT3"/>
</dbReference>
<accession>A0A8E7AZP7</accession>
<dbReference type="Pfam" id="PF18079">
    <property type="entry name" value="AglB_L1"/>
    <property type="match status" value="1"/>
</dbReference>
<evidence type="ECO:0000256" key="10">
    <source>
        <dbReference type="ARBA" id="ARBA00022723"/>
    </source>
</evidence>
<dbReference type="Pfam" id="PF22627">
    <property type="entry name" value="AglB_core-like"/>
    <property type="match status" value="1"/>
</dbReference>
<dbReference type="GO" id="GO:0005886">
    <property type="term" value="C:plasma membrane"/>
    <property type="evidence" value="ECO:0007669"/>
    <property type="project" value="UniProtKB-SubCell"/>
</dbReference>
<evidence type="ECO:0000256" key="12">
    <source>
        <dbReference type="ARBA" id="ARBA00022989"/>
    </source>
</evidence>
<feature type="domain" description="Oligosaccharyl transferase STT3 N-terminal" evidence="18">
    <location>
        <begin position="49"/>
        <end position="352"/>
    </location>
</feature>
<comment type="subcellular location">
    <subcellularLocation>
        <location evidence="3">Cell membrane</location>
        <topology evidence="3">Multi-pass membrane protein</topology>
    </subcellularLocation>
</comment>
<evidence type="ECO:0000259" key="18">
    <source>
        <dbReference type="Pfam" id="PF02516"/>
    </source>
</evidence>
<sequence>MTLNLSWVRSHSTYILILLVLLSSFTGLWFRFLPMEYLGDGPVQKLIFMDSWYSMKQIETIAANYPGYVWFDPMTAYPTGKDVDWGPLFPFLCATLCVLMGAVTRPENMIVASYVPPLLFLTLIPVMWYLGKLVGGERTGWLAAIIVPIISGELLYRSFFGYLDHHLTETLLSTLFITLLLALILTIQKEKTKIYSKKSLFLAGSAGFAYFLGIMNVPTMVLFLGIGAIILLVHATYVRNYMELSSLFVHLCLFWLVFSILFLYIGINLDGLSLHRYTLAHIFIVMVLPVLVGIFGLISYICDQKPVKYFYGGVIGTIIAGYVALEVGLPSIHVQFINYLKTFFFFPYADSFINEMQMWGPVRALYSYNLALILAVLGIIICIIQLFRSYHPVRMGILVWGLIILFATIMHLRYEYYASVVIVLFSAITLCTLFIKITCEKQPESRSKKGIDVTPKKNLMAISVISVLIILILAFSAQTALIVVNNQMGQISISNDWANSLLWLSDNSPEPGIMYDKIYEKANFTYPEESYGILSWWDYGHWITFLSKRIPITSPFQDNLPPVAKFLSAQSEEDANTHAAEVGARYAITDYATVTLKFAALPLWAYGKNSISSYQETYYQQSPESGRYDPILVLKQPYFMSTASRLHLFDGSYTSGTGGTLLTIEQSPLSGEIPVITSAGEISAQDAQNLAPSSQRLVGSIQFTKPITDVPALGHYRLIYESPTTVASDDIRQIKEVKIFERVNGYTLPGTGTIELPITTNQGRNYTWQQKSSNGSFTLPYSTQNNPYEVRATGPYRIIETGKTVEVSEDQIT</sequence>
<feature type="domain" description="AglB-like core" evidence="20">
    <location>
        <begin position="495"/>
        <end position="591"/>
    </location>
</feature>
<dbReference type="PANTHER" id="PTHR13872">
    <property type="entry name" value="DOLICHYL-DIPHOSPHOOLIGOSACCHARIDE--PROTEIN GLYCOSYLTRANSFERASE SUBUNIT"/>
    <property type="match status" value="1"/>
</dbReference>
<feature type="transmembrane region" description="Helical" evidence="17">
    <location>
        <begin position="247"/>
        <end position="267"/>
    </location>
</feature>
<dbReference type="Proteomes" id="UP000680656">
    <property type="component" value="Chromosome"/>
</dbReference>
<evidence type="ECO:0000256" key="15">
    <source>
        <dbReference type="ARBA" id="ARBA00030679"/>
    </source>
</evidence>
<dbReference type="Pfam" id="PF02516">
    <property type="entry name" value="STT3"/>
    <property type="match status" value="1"/>
</dbReference>
<dbReference type="EMBL" id="CP075546">
    <property type="protein sequence ID" value="QVV89254.1"/>
    <property type="molecule type" value="Genomic_DNA"/>
</dbReference>
<dbReference type="EC" id="2.4.99.21" evidence="6"/>
<evidence type="ECO:0000256" key="16">
    <source>
        <dbReference type="ARBA" id="ARBA00034066"/>
    </source>
</evidence>
<dbReference type="NCBIfam" id="TIGR04154">
    <property type="entry name" value="archaeo_STT3"/>
    <property type="match status" value="1"/>
</dbReference>
<dbReference type="InterPro" id="IPR048307">
    <property type="entry name" value="STT3_N"/>
</dbReference>
<dbReference type="AlphaFoldDB" id="A0A8E7AZP7"/>
<keyword evidence="12 17" id="KW-1133">Transmembrane helix</keyword>
<feature type="transmembrane region" description="Helical" evidence="17">
    <location>
        <begin position="309"/>
        <end position="325"/>
    </location>
</feature>
<feature type="transmembrane region" description="Helical" evidence="17">
    <location>
        <begin position="365"/>
        <end position="386"/>
    </location>
</feature>
<feature type="transmembrane region" description="Helical" evidence="17">
    <location>
        <begin position="393"/>
        <end position="410"/>
    </location>
</feature>
<proteinExistence type="inferred from homology"/>
<feature type="transmembrane region" description="Helical" evidence="17">
    <location>
        <begin position="171"/>
        <end position="188"/>
    </location>
</feature>
<name>A0A8E7AZP7_9EURY</name>
<evidence type="ECO:0000256" key="14">
    <source>
        <dbReference type="ARBA" id="ARBA00023211"/>
    </source>
</evidence>
<keyword evidence="8 21" id="KW-0808">Transferase</keyword>
<evidence type="ECO:0000256" key="4">
    <source>
        <dbReference type="ARBA" id="ARBA00004922"/>
    </source>
</evidence>
<dbReference type="GO" id="GO:0004576">
    <property type="term" value="F:oligosaccharyl transferase activity"/>
    <property type="evidence" value="ECO:0007669"/>
    <property type="project" value="InterPro"/>
</dbReference>
<keyword evidence="22" id="KW-1185">Reference proteome</keyword>
<keyword evidence="7" id="KW-0328">Glycosyltransferase</keyword>
<feature type="domain" description="Archaeal glycosylation protein B peripheral" evidence="19">
    <location>
        <begin position="753"/>
        <end position="812"/>
    </location>
</feature>
<dbReference type="Gene3D" id="3.40.50.12610">
    <property type="match status" value="1"/>
</dbReference>
<feature type="transmembrane region" description="Helical" evidence="17">
    <location>
        <begin position="416"/>
        <end position="438"/>
    </location>
</feature>
<evidence type="ECO:0000256" key="8">
    <source>
        <dbReference type="ARBA" id="ARBA00022679"/>
    </source>
</evidence>
<feature type="transmembrane region" description="Helical" evidence="17">
    <location>
        <begin position="208"/>
        <end position="235"/>
    </location>
</feature>
<feature type="transmembrane region" description="Helical" evidence="17">
    <location>
        <begin position="85"/>
        <end position="103"/>
    </location>
</feature>
<evidence type="ECO:0000256" key="1">
    <source>
        <dbReference type="ARBA" id="ARBA00001936"/>
    </source>
</evidence>
<keyword evidence="14" id="KW-0464">Manganese</keyword>
<evidence type="ECO:0000256" key="11">
    <source>
        <dbReference type="ARBA" id="ARBA00022842"/>
    </source>
</evidence>
<evidence type="ECO:0000313" key="21">
    <source>
        <dbReference type="EMBL" id="QVV89254.1"/>
    </source>
</evidence>
<gene>
    <name evidence="21" type="ORF">KHC33_01570</name>
</gene>
<comment type="similarity">
    <text evidence="5">Belongs to the STT3 family.</text>
</comment>
<comment type="cofactor">
    <cofactor evidence="1">
        <name>Mn(2+)</name>
        <dbReference type="ChEBI" id="CHEBI:29035"/>
    </cofactor>
</comment>
<evidence type="ECO:0000256" key="6">
    <source>
        <dbReference type="ARBA" id="ARBA00012602"/>
    </source>
</evidence>
<feature type="transmembrane region" description="Helical" evidence="17">
    <location>
        <begin position="141"/>
        <end position="159"/>
    </location>
</feature>
<protein>
    <recommendedName>
        <fullName evidence="6">dolichyl-phosphooligosaccharide-protein glycotransferase</fullName>
        <ecNumber evidence="6">2.4.99.21</ecNumber>
    </recommendedName>
    <alternativeName>
        <fullName evidence="15">Oligosaccharyl transferase</fullName>
    </alternativeName>
</protein>
<dbReference type="GO" id="GO:0046872">
    <property type="term" value="F:metal ion binding"/>
    <property type="evidence" value="ECO:0007669"/>
    <property type="project" value="UniProtKB-KW"/>
</dbReference>
<dbReference type="UniPathway" id="UPA00378"/>
<feature type="transmembrane region" description="Helical" evidence="17">
    <location>
        <begin position="110"/>
        <end position="129"/>
    </location>
</feature>
<keyword evidence="11" id="KW-0460">Magnesium</keyword>
<organism evidence="21 22">
    <name type="scientific">Methanospirillum purgamenti</name>
    <dbReference type="NCBI Taxonomy" id="2834276"/>
    <lineage>
        <taxon>Archaea</taxon>
        <taxon>Methanobacteriati</taxon>
        <taxon>Methanobacteriota</taxon>
        <taxon>Stenosarchaea group</taxon>
        <taxon>Methanomicrobia</taxon>
        <taxon>Methanomicrobiales</taxon>
        <taxon>Methanospirillaceae</taxon>
        <taxon>Methanospirillum</taxon>
    </lineage>
</organism>
<dbReference type="InterPro" id="IPR026410">
    <property type="entry name" value="OlisacTrfase_arch"/>
</dbReference>